<evidence type="ECO:0000313" key="1">
    <source>
        <dbReference type="EMBL" id="TFK69847.1"/>
    </source>
</evidence>
<reference evidence="1 2" key="1">
    <citation type="journal article" date="2019" name="Nat. Ecol. Evol.">
        <title>Megaphylogeny resolves global patterns of mushroom evolution.</title>
        <authorList>
            <person name="Varga T."/>
            <person name="Krizsan K."/>
            <person name="Foldi C."/>
            <person name="Dima B."/>
            <person name="Sanchez-Garcia M."/>
            <person name="Sanchez-Ramirez S."/>
            <person name="Szollosi G.J."/>
            <person name="Szarkandi J.G."/>
            <person name="Papp V."/>
            <person name="Albert L."/>
            <person name="Andreopoulos W."/>
            <person name="Angelini C."/>
            <person name="Antonin V."/>
            <person name="Barry K.W."/>
            <person name="Bougher N.L."/>
            <person name="Buchanan P."/>
            <person name="Buyck B."/>
            <person name="Bense V."/>
            <person name="Catcheside P."/>
            <person name="Chovatia M."/>
            <person name="Cooper J."/>
            <person name="Damon W."/>
            <person name="Desjardin D."/>
            <person name="Finy P."/>
            <person name="Geml J."/>
            <person name="Haridas S."/>
            <person name="Hughes K."/>
            <person name="Justo A."/>
            <person name="Karasinski D."/>
            <person name="Kautmanova I."/>
            <person name="Kiss B."/>
            <person name="Kocsube S."/>
            <person name="Kotiranta H."/>
            <person name="LaButti K.M."/>
            <person name="Lechner B.E."/>
            <person name="Liimatainen K."/>
            <person name="Lipzen A."/>
            <person name="Lukacs Z."/>
            <person name="Mihaltcheva S."/>
            <person name="Morgado L.N."/>
            <person name="Niskanen T."/>
            <person name="Noordeloos M.E."/>
            <person name="Ohm R.A."/>
            <person name="Ortiz-Santana B."/>
            <person name="Ovrebo C."/>
            <person name="Racz N."/>
            <person name="Riley R."/>
            <person name="Savchenko A."/>
            <person name="Shiryaev A."/>
            <person name="Soop K."/>
            <person name="Spirin V."/>
            <person name="Szebenyi C."/>
            <person name="Tomsovsky M."/>
            <person name="Tulloss R.E."/>
            <person name="Uehling J."/>
            <person name="Grigoriev I.V."/>
            <person name="Vagvolgyi C."/>
            <person name="Papp T."/>
            <person name="Martin F.M."/>
            <person name="Miettinen O."/>
            <person name="Hibbett D.S."/>
            <person name="Nagy L.G."/>
        </authorList>
    </citation>
    <scope>NUCLEOTIDE SEQUENCE [LARGE SCALE GENOMIC DNA]</scope>
    <source>
        <strain evidence="1 2">NL-1719</strain>
    </source>
</reference>
<sequence>MTPTFSYRNPPGAGSRWPSMLTSPPPISSFALHVCRSGPLPNSVESYLVVWEVTLLLGDSGRGIGLTGELRARSTDRPHVFRSNLVLCGRYTAHFVAEPTNGWSFRCQPWDGDGQSYNQQIGMLNDCRLGLLPNGQILCLQSTRADLYPPVSTASGEPLNLSYDEWKPLKRLFISWIDEPSLSNVIVQDDSCRFVFYTRDFLHGIIIRTSPGLGPDIQIVPIANLLCECQYKPLVLSGDFVLAWSGPSGLVLRRVAWKPDFASPHVRLDRREPLDTSDSYSYHLDSTSGRIVIKQPQEIVVQSFACL</sequence>
<gene>
    <name evidence="1" type="ORF">BDN72DRAFT_583027</name>
</gene>
<name>A0ACD3AY22_9AGAR</name>
<evidence type="ECO:0000313" key="2">
    <source>
        <dbReference type="Proteomes" id="UP000308600"/>
    </source>
</evidence>
<dbReference type="EMBL" id="ML208323">
    <property type="protein sequence ID" value="TFK69847.1"/>
    <property type="molecule type" value="Genomic_DNA"/>
</dbReference>
<organism evidence="1 2">
    <name type="scientific">Pluteus cervinus</name>
    <dbReference type="NCBI Taxonomy" id="181527"/>
    <lineage>
        <taxon>Eukaryota</taxon>
        <taxon>Fungi</taxon>
        <taxon>Dikarya</taxon>
        <taxon>Basidiomycota</taxon>
        <taxon>Agaricomycotina</taxon>
        <taxon>Agaricomycetes</taxon>
        <taxon>Agaricomycetidae</taxon>
        <taxon>Agaricales</taxon>
        <taxon>Pluteineae</taxon>
        <taxon>Pluteaceae</taxon>
        <taxon>Pluteus</taxon>
    </lineage>
</organism>
<keyword evidence="2" id="KW-1185">Reference proteome</keyword>
<proteinExistence type="predicted"/>
<accession>A0ACD3AY22</accession>
<protein>
    <submittedName>
        <fullName evidence="1">Uncharacterized protein</fullName>
    </submittedName>
</protein>
<dbReference type="Proteomes" id="UP000308600">
    <property type="component" value="Unassembled WGS sequence"/>
</dbReference>